<evidence type="ECO:0000313" key="2">
    <source>
        <dbReference type="Proteomes" id="UP001163324"/>
    </source>
</evidence>
<gene>
    <name evidence="1" type="ORF">N3K66_002317</name>
</gene>
<evidence type="ECO:0000313" key="1">
    <source>
        <dbReference type="EMBL" id="KAI9902965.1"/>
    </source>
</evidence>
<name>A0ACC0V991_9HYPO</name>
<dbReference type="EMBL" id="CM047941">
    <property type="protein sequence ID" value="KAI9902965.1"/>
    <property type="molecule type" value="Genomic_DNA"/>
</dbReference>
<accession>A0ACC0V991</accession>
<comment type="caution">
    <text evidence="1">The sequence shown here is derived from an EMBL/GenBank/DDBJ whole genome shotgun (WGS) entry which is preliminary data.</text>
</comment>
<organism evidence="1 2">
    <name type="scientific">Trichothecium roseum</name>
    <dbReference type="NCBI Taxonomy" id="47278"/>
    <lineage>
        <taxon>Eukaryota</taxon>
        <taxon>Fungi</taxon>
        <taxon>Dikarya</taxon>
        <taxon>Ascomycota</taxon>
        <taxon>Pezizomycotina</taxon>
        <taxon>Sordariomycetes</taxon>
        <taxon>Hypocreomycetidae</taxon>
        <taxon>Hypocreales</taxon>
        <taxon>Hypocreales incertae sedis</taxon>
        <taxon>Trichothecium</taxon>
    </lineage>
</organism>
<proteinExistence type="predicted"/>
<dbReference type="Proteomes" id="UP001163324">
    <property type="component" value="Chromosome 2"/>
</dbReference>
<keyword evidence="2" id="KW-1185">Reference proteome</keyword>
<sequence>MERSASGPKQLFPKGPDFTLDNFSSKDFIVRDFVDSLADSSAPLHRRSGPSAAAFDSKPLIRGFESALSQLGQLGEELQDKESELLSQVRRAETQHDQTLDTLGRKLDQSMTSFEALDISLNLRGHTGPEIPGEPSDGGGNVAVQIGEKLEELDRKRRRAQDAIFLIQCWNEVSDTGNLTSLQDIQRQGGSDNKIRCAVIARQLMKISQRLDTASWGQNGVRNGVTNGVNGSEKSHNTREALEKFCETLEQDLVQQFNNSYRRQNFDDMMECARVLQDFNGGASVIAVFVNQHQFFIDRDQLMSDEVTADGETWEQLADPDAEPPGVEPSLQSLIDEVKIVMQEESFIIKRAFPYYEKVSIKFIQRVFQQSIQQRLEKILDKADTISSLAFLRSLHSSRSYIGGLVEDLKIHGLTEHPEPSSAQIAQTLDQQLEELFVPYLVGNSYIERERRSLEEMFSSLLFKFTLYHSRKKKAPGGFMASLAQQGSQLMSSAKDAYIEKLDSSDLTPTQKAIMLRIARLKDKDNKNEIEVTEEDGTLSLANAKRMLKWLAESVQRTLELGSPSDTPKDVNVLLNLLLSSMGQVYLETALDAAHYQATVMENSKNEPDLTYLPAIRSAITIAAIMDRFITTVLIRLAESSATVRRSMEAQKKMAMDSIEKKTNSVMKVSVDVIANWTSKCLGSQKKQDFRPRDGELEFLQTPACQTICTFLARAYKMAGQAIDGHNAEKFFSELALAILKLLFEHFKRFQVNATGGLMVTQDIAKYAATMRDWPLIKEVGLAVDMLTEIGSLFIVGPEALREKSRALASTSSASRGKLSKSEFRAFVQRRDDSGTVGIQSVLAGL</sequence>
<reference evidence="1" key="1">
    <citation type="submission" date="2022-10" db="EMBL/GenBank/DDBJ databases">
        <title>Complete Genome of Trichothecium roseum strain YXFP-22015, a Plant Pathogen Isolated from Citrus.</title>
        <authorList>
            <person name="Wang Y."/>
            <person name="Zhu L."/>
        </authorList>
    </citation>
    <scope>NUCLEOTIDE SEQUENCE</scope>
    <source>
        <strain evidence="1">YXFP-22015</strain>
    </source>
</reference>
<protein>
    <submittedName>
        <fullName evidence="1">Uncharacterized protein</fullName>
    </submittedName>
</protein>